<proteinExistence type="predicted"/>
<evidence type="ECO:0000313" key="3">
    <source>
        <dbReference type="EMBL" id="MBP1930962.1"/>
    </source>
</evidence>
<evidence type="ECO:0000259" key="2">
    <source>
        <dbReference type="Pfam" id="PF07331"/>
    </source>
</evidence>
<protein>
    <recommendedName>
        <fullName evidence="2">DUF1468 domain-containing protein</fullName>
    </recommendedName>
</protein>
<accession>A0ABS4GL24</accession>
<gene>
    <name evidence="3" type="ORF">J2Z37_000959</name>
</gene>
<dbReference type="Pfam" id="PF07331">
    <property type="entry name" value="TctB"/>
    <property type="match status" value="1"/>
</dbReference>
<keyword evidence="1" id="KW-0812">Transmembrane</keyword>
<name>A0ABS4GL24_9BACL</name>
<feature type="transmembrane region" description="Helical" evidence="1">
    <location>
        <begin position="116"/>
        <end position="138"/>
    </location>
</feature>
<feature type="domain" description="DUF1468" evidence="2">
    <location>
        <begin position="7"/>
        <end position="143"/>
    </location>
</feature>
<feature type="transmembrane region" description="Helical" evidence="1">
    <location>
        <begin position="80"/>
        <end position="110"/>
    </location>
</feature>
<dbReference type="InterPro" id="IPR009936">
    <property type="entry name" value="DUF1468"/>
</dbReference>
<dbReference type="EMBL" id="JAGGKT010000002">
    <property type="protein sequence ID" value="MBP1930962.1"/>
    <property type="molecule type" value="Genomic_DNA"/>
</dbReference>
<comment type="caution">
    <text evidence="3">The sequence shown here is derived from an EMBL/GenBank/DDBJ whole genome shotgun (WGS) entry which is preliminary data.</text>
</comment>
<dbReference type="RefSeq" id="WP_209809069.1">
    <property type="nucleotide sequence ID" value="NZ_JAGGKT010000002.1"/>
</dbReference>
<feature type="transmembrane region" description="Helical" evidence="1">
    <location>
        <begin position="41"/>
        <end position="59"/>
    </location>
</feature>
<sequence length="149" mass="16667">MKNAGALVGFLILIFAGTLFFQALSFDYYSDYGPGPGLFPLWLSGLLILLSIAYIIDCYRKNIIQLKDILPKGAGLRKIILIMVSLVVFYILAPFTGYSVAGIIMLMILFIKEYKWYWGLGISVVVTVVLFYTFYSVLNVPLPVNSFGL</sequence>
<evidence type="ECO:0000313" key="4">
    <source>
        <dbReference type="Proteomes" id="UP001519343"/>
    </source>
</evidence>
<organism evidence="3 4">
    <name type="scientific">Ammoniphilus resinae</name>
    <dbReference type="NCBI Taxonomy" id="861532"/>
    <lineage>
        <taxon>Bacteria</taxon>
        <taxon>Bacillati</taxon>
        <taxon>Bacillota</taxon>
        <taxon>Bacilli</taxon>
        <taxon>Bacillales</taxon>
        <taxon>Paenibacillaceae</taxon>
        <taxon>Aneurinibacillus group</taxon>
        <taxon>Ammoniphilus</taxon>
    </lineage>
</organism>
<evidence type="ECO:0000256" key="1">
    <source>
        <dbReference type="SAM" id="Phobius"/>
    </source>
</evidence>
<keyword evidence="1" id="KW-0472">Membrane</keyword>
<keyword evidence="4" id="KW-1185">Reference proteome</keyword>
<reference evidence="3 4" key="1">
    <citation type="submission" date="2021-03" db="EMBL/GenBank/DDBJ databases">
        <title>Genomic Encyclopedia of Type Strains, Phase IV (KMG-IV): sequencing the most valuable type-strain genomes for metagenomic binning, comparative biology and taxonomic classification.</title>
        <authorList>
            <person name="Goeker M."/>
        </authorList>
    </citation>
    <scope>NUCLEOTIDE SEQUENCE [LARGE SCALE GENOMIC DNA]</scope>
    <source>
        <strain evidence="3 4">DSM 24738</strain>
    </source>
</reference>
<dbReference type="Proteomes" id="UP001519343">
    <property type="component" value="Unassembled WGS sequence"/>
</dbReference>
<keyword evidence="1" id="KW-1133">Transmembrane helix</keyword>